<dbReference type="EMBL" id="CP007588">
    <property type="protein sequence ID" value="AIG64964.1"/>
    <property type="molecule type" value="Genomic_DNA"/>
</dbReference>
<dbReference type="RefSeq" id="WP_038566591.1">
    <property type="nucleotide sequence ID" value="NZ_CP007588.1"/>
</dbReference>
<feature type="domain" description="Putative zinc ribbon" evidence="1">
    <location>
        <begin position="7"/>
        <end position="88"/>
    </location>
</feature>
<keyword evidence="3" id="KW-1185">Reference proteome</keyword>
<protein>
    <recommendedName>
        <fullName evidence="1">Putative zinc ribbon domain-containing protein</fullName>
    </recommendedName>
</protein>
<reference evidence="3" key="2">
    <citation type="submission" date="2014-04" db="EMBL/GenBank/DDBJ databases">
        <title>Complete genome of Weissella ceti strain WS08 isolated from diseased rainbow trout in Brazil.</title>
        <authorList>
            <person name="Figueiredo H.C.P."/>
            <person name="Leal C.A.G."/>
            <person name="Pereira F.L."/>
            <person name="Soares S.C."/>
            <person name="Dorella F.A."/>
            <person name="Carvalho A.F."/>
            <person name="Pereira U.P."/>
            <person name="Azevedo V.A.C."/>
        </authorList>
    </citation>
    <scope>NUCLEOTIDE SEQUENCE [LARGE SCALE GENOMIC DNA]</scope>
    <source>
        <strain evidence="3">WS08</strain>
    </source>
</reference>
<accession>A0ABN4DIH2</accession>
<sequence length="97" mass="11350">MMKLKKYCQSCGIKLTAENAGTNADGSESHLYCGVCFVKGRYTQPYLTYRDMVKRGYVSFKEQNLPWWRRVACIIAFPIFLRTLARWRSEVCLKKIL</sequence>
<evidence type="ECO:0000313" key="2">
    <source>
        <dbReference type="EMBL" id="AIG64964.1"/>
    </source>
</evidence>
<proteinExistence type="predicted"/>
<name>A0ABN4DIH2_9LACO</name>
<evidence type="ECO:0000259" key="1">
    <source>
        <dbReference type="Pfam" id="PF12674"/>
    </source>
</evidence>
<organism evidence="2 3">
    <name type="scientific">Weissella tructae</name>
    <dbReference type="NCBI Taxonomy" id="887702"/>
    <lineage>
        <taxon>Bacteria</taxon>
        <taxon>Bacillati</taxon>
        <taxon>Bacillota</taxon>
        <taxon>Bacilli</taxon>
        <taxon>Lactobacillales</taxon>
        <taxon>Lactobacillaceae</taxon>
        <taxon>Weissella</taxon>
    </lineage>
</organism>
<evidence type="ECO:0000313" key="3">
    <source>
        <dbReference type="Proteomes" id="UP000028491"/>
    </source>
</evidence>
<reference evidence="2 3" key="1">
    <citation type="journal article" date="2014" name="Genome Announc.">
        <title>Whole-Genome Sequence of Weissella ceti Strain WS08, Isolated from Diseased Rainbow Trout in Brazil.</title>
        <authorList>
            <person name="Figueiredo H.C."/>
            <person name="Leal G."/>
            <person name="Pereira F.L."/>
            <person name="Soares S.C."/>
            <person name="Dorella F.A."/>
            <person name="Carvalho A.F."/>
            <person name="Pereira U.P."/>
            <person name="Azevedo V.A."/>
        </authorList>
    </citation>
    <scope>NUCLEOTIDE SEQUENCE [LARGE SCALE GENOMIC DNA]</scope>
    <source>
        <strain evidence="2 3">WS08</strain>
    </source>
</reference>
<dbReference type="InterPro" id="IPR025868">
    <property type="entry name" value="Zn_ribbon_dom_put"/>
</dbReference>
<gene>
    <name evidence="2" type="ORF">WS08_0025</name>
</gene>
<dbReference type="Proteomes" id="UP000028491">
    <property type="component" value="Chromosome"/>
</dbReference>
<dbReference type="Pfam" id="PF12674">
    <property type="entry name" value="Zn_ribbon_2"/>
    <property type="match status" value="1"/>
</dbReference>